<keyword evidence="2" id="KW-1185">Reference proteome</keyword>
<dbReference type="EMBL" id="JACICY010000004">
    <property type="protein sequence ID" value="MBB3860796.1"/>
    <property type="molecule type" value="Genomic_DNA"/>
</dbReference>
<reference evidence="1 2" key="1">
    <citation type="submission" date="2020-08" db="EMBL/GenBank/DDBJ databases">
        <title>Genomic Encyclopedia of Type Strains, Phase IV (KMG-IV): sequencing the most valuable type-strain genomes for metagenomic binning, comparative biology and taxonomic classification.</title>
        <authorList>
            <person name="Goeker M."/>
        </authorList>
    </citation>
    <scope>NUCLEOTIDE SEQUENCE [LARGE SCALE GENOMIC DNA]</scope>
    <source>
        <strain evidence="1 2">DSM 14552</strain>
    </source>
</reference>
<sequence length="153" mass="17135">MADDYVKLLCMSHSQYQPQSVTHADMLIRRDTTHTLTQCWYSRTHVPASRKELWADGYHHSQCRYCERPIKSLGKKSWVLADGIDLDDLADRAGTRFICVTSDADGMIVARHLLPSDWDEATVQARLAQVVADCATLDPTGGLSVRMIGGHPH</sequence>
<comment type="caution">
    <text evidence="1">The sequence shown here is derived from an EMBL/GenBank/DDBJ whole genome shotgun (WGS) entry which is preliminary data.</text>
</comment>
<dbReference type="Proteomes" id="UP000562395">
    <property type="component" value="Unassembled WGS sequence"/>
</dbReference>
<evidence type="ECO:0000313" key="1">
    <source>
        <dbReference type="EMBL" id="MBB3860796.1"/>
    </source>
</evidence>
<dbReference type="AlphaFoldDB" id="A0A7W5ZVP0"/>
<name>A0A7W5ZVP0_9SPHN</name>
<protein>
    <submittedName>
        <fullName evidence="1">Uncharacterized protein</fullName>
    </submittedName>
</protein>
<proteinExistence type="predicted"/>
<evidence type="ECO:0000313" key="2">
    <source>
        <dbReference type="Proteomes" id="UP000562395"/>
    </source>
</evidence>
<gene>
    <name evidence="1" type="ORF">GGQ88_002065</name>
</gene>
<dbReference type="RefSeq" id="WP_183613051.1">
    <property type="nucleotide sequence ID" value="NZ_JACICY010000004.1"/>
</dbReference>
<accession>A0A7W5ZVP0</accession>
<organism evidence="1 2">
    <name type="scientific">Novosphingobium hassiacum</name>
    <dbReference type="NCBI Taxonomy" id="173676"/>
    <lineage>
        <taxon>Bacteria</taxon>
        <taxon>Pseudomonadati</taxon>
        <taxon>Pseudomonadota</taxon>
        <taxon>Alphaproteobacteria</taxon>
        <taxon>Sphingomonadales</taxon>
        <taxon>Sphingomonadaceae</taxon>
        <taxon>Novosphingobium</taxon>
    </lineage>
</organism>